<accession>A0A9Q9ACV8</accession>
<dbReference type="InterPro" id="IPR032801">
    <property type="entry name" value="PXL2A/B/C"/>
</dbReference>
<organism evidence="1 2">
    <name type="scientific">Septoria linicola</name>
    <dbReference type="NCBI Taxonomy" id="215465"/>
    <lineage>
        <taxon>Eukaryota</taxon>
        <taxon>Fungi</taxon>
        <taxon>Dikarya</taxon>
        <taxon>Ascomycota</taxon>
        <taxon>Pezizomycotina</taxon>
        <taxon>Dothideomycetes</taxon>
        <taxon>Dothideomycetidae</taxon>
        <taxon>Mycosphaerellales</taxon>
        <taxon>Mycosphaerellaceae</taxon>
        <taxon>Septoria</taxon>
    </lineage>
</organism>
<sequence length="205" mass="22464">MGASLADDQRRELPPRAALDEAGNVLIKDKTGKEVAFKSLYTDRPAEEQQLIIFIRHFFCGSCEQYVKALARDLSPSTLSAANTTLTIIGDGDHILISDYAKRTGCPFEIYTDSSVQIHKTLGMVSTLKYAAQAPGYAQKSFMKNVVDSAWTALTSGHPLSSGPSAQNGGEYLFQGGELKWCSRMRNTADHTETQELKQVIGIKE</sequence>
<protein>
    <submittedName>
        <fullName evidence="1">Peroxiredoxin-like 2A/B/C, Thioredoxin-like superfamily</fullName>
    </submittedName>
</protein>
<dbReference type="Pfam" id="PF13911">
    <property type="entry name" value="AhpC-TSA_2"/>
    <property type="match status" value="1"/>
</dbReference>
<name>A0A9Q9ACV8_9PEZI</name>
<dbReference type="CDD" id="cd02970">
    <property type="entry name" value="PRX_like2"/>
    <property type="match status" value="1"/>
</dbReference>
<dbReference type="EMBL" id="CP099418">
    <property type="protein sequence ID" value="USW46790.1"/>
    <property type="molecule type" value="Genomic_DNA"/>
</dbReference>
<dbReference type="AlphaFoldDB" id="A0A9Q9ACV8"/>
<dbReference type="OrthoDB" id="40334at2759"/>
<proteinExistence type="predicted"/>
<evidence type="ECO:0000313" key="1">
    <source>
        <dbReference type="EMBL" id="USW46790.1"/>
    </source>
</evidence>
<dbReference type="InterPro" id="IPR036249">
    <property type="entry name" value="Thioredoxin-like_sf"/>
</dbReference>
<dbReference type="PANTHER" id="PTHR28630:SF3">
    <property type="entry name" value="PEROXIREDOXIN-LIKE 2C"/>
    <property type="match status" value="1"/>
</dbReference>
<dbReference type="SUPFAM" id="SSF52833">
    <property type="entry name" value="Thioredoxin-like"/>
    <property type="match status" value="1"/>
</dbReference>
<gene>
    <name evidence="1" type="ORF">Slin15195_G001090</name>
</gene>
<keyword evidence="2" id="KW-1185">Reference proteome</keyword>
<dbReference type="Gene3D" id="3.40.30.10">
    <property type="entry name" value="Glutaredoxin"/>
    <property type="match status" value="1"/>
</dbReference>
<dbReference type="Proteomes" id="UP001056384">
    <property type="component" value="Chromosome 1"/>
</dbReference>
<reference evidence="1" key="1">
    <citation type="submission" date="2022-06" db="EMBL/GenBank/DDBJ databases">
        <title>Complete genome sequences of two strains of the flax pathogen Septoria linicola.</title>
        <authorList>
            <person name="Lapalu N."/>
            <person name="Simon A."/>
            <person name="Demenou B."/>
            <person name="Paumier D."/>
            <person name="Guillot M.-P."/>
            <person name="Gout L."/>
            <person name="Valade R."/>
        </authorList>
    </citation>
    <scope>NUCLEOTIDE SEQUENCE</scope>
    <source>
        <strain evidence="1">SE15195</strain>
    </source>
</reference>
<evidence type="ECO:0000313" key="2">
    <source>
        <dbReference type="Proteomes" id="UP001056384"/>
    </source>
</evidence>
<dbReference type="PANTHER" id="PTHR28630">
    <property type="match status" value="1"/>
</dbReference>